<evidence type="ECO:0000256" key="3">
    <source>
        <dbReference type="PROSITE-ProRule" id="PRU00708"/>
    </source>
</evidence>
<evidence type="ECO:0000256" key="2">
    <source>
        <dbReference type="ARBA" id="ARBA00022737"/>
    </source>
</evidence>
<name>A0AAQ3PCL2_VIGMU</name>
<evidence type="ECO:0000256" key="1">
    <source>
        <dbReference type="ARBA" id="ARBA00007626"/>
    </source>
</evidence>
<evidence type="ECO:0000256" key="4">
    <source>
        <dbReference type="SAM" id="MobiDB-lite"/>
    </source>
</evidence>
<organism evidence="6 7">
    <name type="scientific">Vigna mungo</name>
    <name type="common">Black gram</name>
    <name type="synonym">Phaseolus mungo</name>
    <dbReference type="NCBI Taxonomy" id="3915"/>
    <lineage>
        <taxon>Eukaryota</taxon>
        <taxon>Viridiplantae</taxon>
        <taxon>Streptophyta</taxon>
        <taxon>Embryophyta</taxon>
        <taxon>Tracheophyta</taxon>
        <taxon>Spermatophyta</taxon>
        <taxon>Magnoliopsida</taxon>
        <taxon>eudicotyledons</taxon>
        <taxon>Gunneridae</taxon>
        <taxon>Pentapetalae</taxon>
        <taxon>rosids</taxon>
        <taxon>fabids</taxon>
        <taxon>Fabales</taxon>
        <taxon>Fabaceae</taxon>
        <taxon>Papilionoideae</taxon>
        <taxon>50 kb inversion clade</taxon>
        <taxon>NPAAA clade</taxon>
        <taxon>indigoferoid/millettioid clade</taxon>
        <taxon>Phaseoleae</taxon>
        <taxon>Vigna</taxon>
    </lineage>
</organism>
<dbReference type="GO" id="GO:0006886">
    <property type="term" value="P:intracellular protein transport"/>
    <property type="evidence" value="ECO:0007669"/>
    <property type="project" value="InterPro"/>
</dbReference>
<keyword evidence="2" id="KW-0677">Repeat</keyword>
<dbReference type="Gene3D" id="1.20.58.400">
    <property type="entry name" value="t-snare proteins"/>
    <property type="match status" value="1"/>
</dbReference>
<gene>
    <name evidence="6" type="ORF">V8G54_004584</name>
</gene>
<feature type="repeat" description="PPR" evidence="3">
    <location>
        <begin position="49"/>
        <end position="83"/>
    </location>
</feature>
<reference evidence="6 7" key="1">
    <citation type="journal article" date="2023" name="Life. Sci Alliance">
        <title>Evolutionary insights into 3D genome organization and epigenetic landscape of Vigna mungo.</title>
        <authorList>
            <person name="Junaid A."/>
            <person name="Singh B."/>
            <person name="Bhatia S."/>
        </authorList>
    </citation>
    <scope>NUCLEOTIDE SEQUENCE [LARGE SCALE GENOMIC DNA]</scope>
    <source>
        <strain evidence="6">Urdbean</strain>
    </source>
</reference>
<feature type="compositionally biased region" description="Pro residues" evidence="4">
    <location>
        <begin position="349"/>
        <end position="358"/>
    </location>
</feature>
<feature type="region of interest" description="Disordered" evidence="4">
    <location>
        <begin position="339"/>
        <end position="358"/>
    </location>
</feature>
<dbReference type="Proteomes" id="UP001374535">
    <property type="component" value="Chromosome 1"/>
</dbReference>
<dbReference type="NCBIfam" id="TIGR00756">
    <property type="entry name" value="PPR"/>
    <property type="match status" value="1"/>
</dbReference>
<evidence type="ECO:0000259" key="5">
    <source>
        <dbReference type="Pfam" id="PF05008"/>
    </source>
</evidence>
<dbReference type="AlphaFoldDB" id="A0AAQ3PCL2"/>
<dbReference type="InterPro" id="IPR050667">
    <property type="entry name" value="PPR-containing_protein"/>
</dbReference>
<dbReference type="GO" id="GO:0016020">
    <property type="term" value="C:membrane"/>
    <property type="evidence" value="ECO:0007669"/>
    <property type="project" value="InterPro"/>
</dbReference>
<feature type="domain" description="Vesicle transport v-SNARE N-terminal" evidence="5">
    <location>
        <begin position="1"/>
        <end position="39"/>
    </location>
</feature>
<evidence type="ECO:0000313" key="6">
    <source>
        <dbReference type="EMBL" id="WVZ26040.1"/>
    </source>
</evidence>
<dbReference type="PANTHER" id="PTHR47939">
    <property type="entry name" value="MEMBRANE-ASSOCIATED SALT-INDUCIBLE PROTEIN-LIKE"/>
    <property type="match status" value="1"/>
</dbReference>
<dbReference type="Gene3D" id="1.25.40.10">
    <property type="entry name" value="Tetratricopeptide repeat domain"/>
    <property type="match status" value="1"/>
</dbReference>
<dbReference type="InterPro" id="IPR007705">
    <property type="entry name" value="Vesicle_trsprt_v-SNARE_N"/>
</dbReference>
<dbReference type="EMBL" id="CP144700">
    <property type="protein sequence ID" value="WVZ26040.1"/>
    <property type="molecule type" value="Genomic_DNA"/>
</dbReference>
<dbReference type="Pfam" id="PF05008">
    <property type="entry name" value="V-SNARE"/>
    <property type="match status" value="1"/>
</dbReference>
<keyword evidence="7" id="KW-1185">Reference proteome</keyword>
<dbReference type="PROSITE" id="PS51375">
    <property type="entry name" value="PPR"/>
    <property type="match status" value="1"/>
</dbReference>
<comment type="similarity">
    <text evidence="1">Belongs to the PPR family. P subfamily.</text>
</comment>
<sequence>MSNVFEGYERQYCELSENLTKKCTAAGALNGEEAYELIDKFVVEHGVSYDDCCSSLVISLIRIKKLDEAMKLFMEMLSGDVRPDTLASSLLLKELCIKDLVLDGFYLLEAIQNKGCLSAIDSSIYSILLFGLCQRSHVAEPTKLAKIMLKKSVLLQPPYKDRSIGDFDDKMPYEGGHVHCSLLSLLSGHIISLYCITTTIRIGFCDVVCCAKRYGNPIMVLNLIKVGGVSDHGINMMRNIEKGDAYFRYMPNMVDERTTSSQPSQLSFMQNKSHVGVPPNSTDQFGESLKWFNQFDEFEWLKESNGTKDLSNSVLGNFVDWTSQPQFSTLQLQQKIHGQSQNEQEVDLPPLPPSLFYQ</sequence>
<dbReference type="PANTHER" id="PTHR47939:SF13">
    <property type="entry name" value="OS03G0201400 PROTEIN"/>
    <property type="match status" value="1"/>
</dbReference>
<dbReference type="InterPro" id="IPR038407">
    <property type="entry name" value="v-SNARE_N_sf"/>
</dbReference>
<dbReference type="InterPro" id="IPR011990">
    <property type="entry name" value="TPR-like_helical_dom_sf"/>
</dbReference>
<proteinExistence type="inferred from homology"/>
<evidence type="ECO:0000313" key="7">
    <source>
        <dbReference type="Proteomes" id="UP001374535"/>
    </source>
</evidence>
<dbReference type="InterPro" id="IPR002885">
    <property type="entry name" value="PPR_rpt"/>
</dbReference>
<protein>
    <recommendedName>
        <fullName evidence="5">Vesicle transport v-SNARE N-terminal domain-containing protein</fullName>
    </recommendedName>
</protein>
<accession>A0AAQ3PCL2</accession>